<dbReference type="RefSeq" id="WP_119931523.1">
    <property type="nucleotide sequence ID" value="NZ_QZEY01000027.1"/>
</dbReference>
<accession>A0A3A4A1D0</accession>
<name>A0A3A4A1D0_9ACTN</name>
<dbReference type="Proteomes" id="UP000265768">
    <property type="component" value="Unassembled WGS sequence"/>
</dbReference>
<evidence type="ECO:0000313" key="1">
    <source>
        <dbReference type="EMBL" id="RJL21062.1"/>
    </source>
</evidence>
<sequence length="317" mass="33942">MTEGPPPPGRPDLHHSFALDEAVRQLIDDVAAVFQSGHLSVAPSRALTERFGRLRGDVRDLPYQTLDVLAGHILATDPPAHQLEEGTVGVCCACILARTRLPSHEVAAWLLPHGALIAACLDLHHLARLRGESVPDELAALAAGDERFVQVLLPLLTVVAAYARHSDAARAPASGHPDQRWSEHAPLIAAVTFAEDLVAQLRTTPRAAPWHDSDDAAMRTATAVLHEHGIGALTFGIWHLAGWVSERAAPEHRRRDGRPDLRALTPVTPRCCAACARALRRAEAFLAGDQAAIPTPATYVLLAQAASAIPLPEEPSP</sequence>
<comment type="caution">
    <text evidence="1">The sequence shown here is derived from an EMBL/GenBank/DDBJ whole genome shotgun (WGS) entry which is preliminary data.</text>
</comment>
<gene>
    <name evidence="1" type="ORF">D5H75_38255</name>
</gene>
<proteinExistence type="predicted"/>
<evidence type="ECO:0000313" key="2">
    <source>
        <dbReference type="Proteomes" id="UP000265768"/>
    </source>
</evidence>
<organism evidence="1 2">
    <name type="scientific">Bailinhaonella thermotolerans</name>
    <dbReference type="NCBI Taxonomy" id="1070861"/>
    <lineage>
        <taxon>Bacteria</taxon>
        <taxon>Bacillati</taxon>
        <taxon>Actinomycetota</taxon>
        <taxon>Actinomycetes</taxon>
        <taxon>Streptosporangiales</taxon>
        <taxon>Streptosporangiaceae</taxon>
        <taxon>Bailinhaonella</taxon>
    </lineage>
</organism>
<protein>
    <submittedName>
        <fullName evidence="1">Uncharacterized protein</fullName>
    </submittedName>
</protein>
<keyword evidence="2" id="KW-1185">Reference proteome</keyword>
<dbReference type="EMBL" id="QZEY01000027">
    <property type="protein sequence ID" value="RJL21062.1"/>
    <property type="molecule type" value="Genomic_DNA"/>
</dbReference>
<reference evidence="1 2" key="1">
    <citation type="submission" date="2018-09" db="EMBL/GenBank/DDBJ databases">
        <title>YIM 75507 draft genome.</title>
        <authorList>
            <person name="Tang S."/>
            <person name="Feng Y."/>
        </authorList>
    </citation>
    <scope>NUCLEOTIDE SEQUENCE [LARGE SCALE GENOMIC DNA]</scope>
    <source>
        <strain evidence="1 2">YIM 75507</strain>
    </source>
</reference>
<dbReference type="AlphaFoldDB" id="A0A3A4A1D0"/>